<keyword evidence="5" id="KW-1003">Cell membrane</keyword>
<accession>A0A3N4U1W4</accession>
<evidence type="ECO:0000256" key="1">
    <source>
        <dbReference type="ARBA" id="ARBA00004141"/>
    </source>
</evidence>
<dbReference type="EMBL" id="RKQL01000006">
    <property type="protein sequence ID" value="RPE64502.1"/>
    <property type="molecule type" value="Genomic_DNA"/>
</dbReference>
<dbReference type="InterPro" id="IPR051598">
    <property type="entry name" value="TSUP/Inactive_protease-like"/>
</dbReference>
<dbReference type="AlphaFoldDB" id="A0A3N4U1W4"/>
<evidence type="ECO:0000256" key="2">
    <source>
        <dbReference type="ARBA" id="ARBA00022692"/>
    </source>
</evidence>
<dbReference type="Proteomes" id="UP000272193">
    <property type="component" value="Unassembled WGS sequence"/>
</dbReference>
<reference evidence="6 7" key="1">
    <citation type="submission" date="2018-11" db="EMBL/GenBank/DDBJ databases">
        <title>Genomic Encyclopedia of Type Strains, Phase IV (KMG-IV): sequencing the most valuable type-strain genomes for metagenomic binning, comparative biology and taxonomic classification.</title>
        <authorList>
            <person name="Goeker M."/>
        </authorList>
    </citation>
    <scope>NUCLEOTIDE SEQUENCE [LARGE SCALE GENOMIC DNA]</scope>
    <source>
        <strain evidence="6 7">DSM 101684</strain>
    </source>
</reference>
<comment type="caution">
    <text evidence="6">The sequence shown here is derived from an EMBL/GenBank/DDBJ whole genome shotgun (WGS) entry which is preliminary data.</text>
</comment>
<keyword evidence="4 5" id="KW-0472">Membrane</keyword>
<dbReference type="GO" id="GO:0005886">
    <property type="term" value="C:plasma membrane"/>
    <property type="evidence" value="ECO:0007669"/>
    <property type="project" value="UniProtKB-SubCell"/>
</dbReference>
<evidence type="ECO:0000256" key="5">
    <source>
        <dbReference type="RuleBase" id="RU363041"/>
    </source>
</evidence>
<evidence type="ECO:0000313" key="6">
    <source>
        <dbReference type="EMBL" id="RPE64502.1"/>
    </source>
</evidence>
<dbReference type="OrthoDB" id="7031597at2"/>
<dbReference type="Pfam" id="PF01925">
    <property type="entry name" value="TauE"/>
    <property type="match status" value="1"/>
</dbReference>
<dbReference type="PANTHER" id="PTHR43701:SF2">
    <property type="entry name" value="MEMBRANE TRANSPORTER PROTEIN YJNA-RELATED"/>
    <property type="match status" value="1"/>
</dbReference>
<organism evidence="6 7">
    <name type="scientific">Tibeticola sediminis</name>
    <dbReference type="NCBI Taxonomy" id="1917811"/>
    <lineage>
        <taxon>Bacteria</taxon>
        <taxon>Pseudomonadati</taxon>
        <taxon>Pseudomonadota</taxon>
        <taxon>Betaproteobacteria</taxon>
        <taxon>Burkholderiales</taxon>
        <taxon>Comamonadaceae</taxon>
        <taxon>Tibeticola</taxon>
    </lineage>
</organism>
<dbReference type="InterPro" id="IPR002781">
    <property type="entry name" value="TM_pro_TauE-like"/>
</dbReference>
<feature type="transmembrane region" description="Helical" evidence="5">
    <location>
        <begin position="159"/>
        <end position="185"/>
    </location>
</feature>
<dbReference type="RefSeq" id="WP_124223917.1">
    <property type="nucleotide sequence ID" value="NZ_RKQL01000006.1"/>
</dbReference>
<feature type="transmembrane region" description="Helical" evidence="5">
    <location>
        <begin position="257"/>
        <end position="277"/>
    </location>
</feature>
<keyword evidence="3 5" id="KW-1133">Transmembrane helix</keyword>
<evidence type="ECO:0000256" key="3">
    <source>
        <dbReference type="ARBA" id="ARBA00022989"/>
    </source>
</evidence>
<feature type="transmembrane region" description="Helical" evidence="5">
    <location>
        <begin position="57"/>
        <end position="74"/>
    </location>
</feature>
<keyword evidence="7" id="KW-1185">Reference proteome</keyword>
<feature type="transmembrane region" description="Helical" evidence="5">
    <location>
        <begin position="197"/>
        <end position="218"/>
    </location>
</feature>
<evidence type="ECO:0000256" key="4">
    <source>
        <dbReference type="ARBA" id="ARBA00023136"/>
    </source>
</evidence>
<proteinExistence type="inferred from homology"/>
<protein>
    <recommendedName>
        <fullName evidence="5">Probable membrane transporter protein</fullName>
    </recommendedName>
</protein>
<name>A0A3N4U1W4_9BURK</name>
<keyword evidence="2 5" id="KW-0812">Transmembrane</keyword>
<feature type="transmembrane region" description="Helical" evidence="5">
    <location>
        <begin position="224"/>
        <end position="245"/>
    </location>
</feature>
<evidence type="ECO:0000313" key="7">
    <source>
        <dbReference type="Proteomes" id="UP000272193"/>
    </source>
</evidence>
<gene>
    <name evidence="6" type="ORF">EDC62_2321</name>
</gene>
<comment type="similarity">
    <text evidence="5">Belongs to the 4-toluene sulfonate uptake permease (TSUP) (TC 2.A.102) family.</text>
</comment>
<comment type="subcellular location">
    <subcellularLocation>
        <location evidence="5">Cell membrane</location>
        <topology evidence="5">Multi-pass membrane protein</topology>
    </subcellularLocation>
    <subcellularLocation>
        <location evidence="1">Membrane</location>
        <topology evidence="1">Multi-pass membrane protein</topology>
    </subcellularLocation>
</comment>
<sequence>MDFASLAPAILALAPTLALGAAVGLVMALTGAGGGILAVPLLVFGLHLPLAQAAPTGLIAVGTAAALAAALGLREGIVRYRAAGFMSAFGMAMAPLGVWLAARLPATPMLLGFAALLLFVSWRSLRPAPPEAAQTEGHIPCRLNPAEGRLRWTPRCARALAATGLASGLLSGLFGVGGGFVIIPALQQLSNLDLRSIQATALAVIALVSASGVAAAAASGALPWAVALPFGAGAVAALLAGRVLAKRLHTGHLRRAFGLLTLIVAAMMIARALGWTLR</sequence>
<dbReference type="PANTHER" id="PTHR43701">
    <property type="entry name" value="MEMBRANE TRANSPORTER PROTEIN MJ0441-RELATED"/>
    <property type="match status" value="1"/>
</dbReference>
<feature type="transmembrane region" description="Helical" evidence="5">
    <location>
        <begin position="80"/>
        <end position="102"/>
    </location>
</feature>